<dbReference type="InterPro" id="IPR025676">
    <property type="entry name" value="Clr5_dom"/>
</dbReference>
<keyword evidence="4" id="KW-1185">Reference proteome</keyword>
<dbReference type="EMBL" id="AZGZ01000029">
    <property type="protein sequence ID" value="KZZ87965.1"/>
    <property type="molecule type" value="Genomic_DNA"/>
</dbReference>
<comment type="caution">
    <text evidence="3">The sequence shown here is derived from an EMBL/GenBank/DDBJ whole genome shotgun (WGS) entry which is preliminary data.</text>
</comment>
<gene>
    <name evidence="3" type="ORF">AAP_05231</name>
</gene>
<dbReference type="Proteomes" id="UP000242877">
    <property type="component" value="Unassembled WGS sequence"/>
</dbReference>
<dbReference type="AlphaFoldDB" id="A0A167VT19"/>
<dbReference type="VEuPathDB" id="FungiDB:AAP_05231"/>
<feature type="compositionally biased region" description="Basic residues" evidence="1">
    <location>
        <begin position="55"/>
        <end position="68"/>
    </location>
</feature>
<evidence type="ECO:0000313" key="4">
    <source>
        <dbReference type="Proteomes" id="UP000242877"/>
    </source>
</evidence>
<accession>A0A167VT19</accession>
<name>A0A167VT19_9EURO</name>
<reference evidence="3 4" key="1">
    <citation type="journal article" date="2016" name="Genome Biol. Evol.">
        <title>Divergent and convergent evolution of fungal pathogenicity.</title>
        <authorList>
            <person name="Shang Y."/>
            <person name="Xiao G."/>
            <person name="Zheng P."/>
            <person name="Cen K."/>
            <person name="Zhan S."/>
            <person name="Wang C."/>
        </authorList>
    </citation>
    <scope>NUCLEOTIDE SEQUENCE [LARGE SCALE GENOMIC DNA]</scope>
    <source>
        <strain evidence="3 4">ARSEF 7405</strain>
    </source>
</reference>
<proteinExistence type="predicted"/>
<organism evidence="3 4">
    <name type="scientific">Ascosphaera apis ARSEF 7405</name>
    <dbReference type="NCBI Taxonomy" id="392613"/>
    <lineage>
        <taxon>Eukaryota</taxon>
        <taxon>Fungi</taxon>
        <taxon>Dikarya</taxon>
        <taxon>Ascomycota</taxon>
        <taxon>Pezizomycotina</taxon>
        <taxon>Eurotiomycetes</taxon>
        <taxon>Eurotiomycetidae</taxon>
        <taxon>Onygenales</taxon>
        <taxon>Ascosphaeraceae</taxon>
        <taxon>Ascosphaera</taxon>
    </lineage>
</organism>
<dbReference type="OrthoDB" id="5308957at2759"/>
<feature type="domain" description="Clr5" evidence="2">
    <location>
        <begin position="10"/>
        <end position="61"/>
    </location>
</feature>
<evidence type="ECO:0000256" key="1">
    <source>
        <dbReference type="SAM" id="MobiDB-lite"/>
    </source>
</evidence>
<sequence length="419" mass="46602">MNEPVTQITAEQWQSWRPEIQRLYVDEEFHLKRVLSFLRKKGFCPSEGQVRSRLKKWNMRKPHRKLRTNSKSPPQDKVVRAQSPTPPSSSPLRALLPKFVDTTQLYHTPVPSVANVHAGDISQLRLPYPSPAESIGREHVEGAPATTRNGSYMPHMLPQGPHATVPLTSSGTDASTYLPTPYSNPSIDSQIPQWDGNDAVDTNLPAMGNMSLPCVNGYFACSDPLLLSRPESLAYPLAVEDYMPNNEFCFSTGIATMPMQSTVSSNFDSPISSLVNPLPMPRSVTSAPFNDFGQPGVLGQPIIPTYTPLDGRPIEQLPYYMSDHLAYSWNPMCLDPAHTSPTVEPMLTQQHYGATDMTNHLCDDGQEHYGTTDMIDYLCDDGQECDDEEHYTATDITTYLCDDGQSSYPSPEPPNTMFD</sequence>
<evidence type="ECO:0000313" key="3">
    <source>
        <dbReference type="EMBL" id="KZZ87965.1"/>
    </source>
</evidence>
<dbReference type="Pfam" id="PF14420">
    <property type="entry name" value="Clr5"/>
    <property type="match status" value="1"/>
</dbReference>
<protein>
    <recommendedName>
        <fullName evidence="2">Clr5 domain-containing protein</fullName>
    </recommendedName>
</protein>
<feature type="region of interest" description="Disordered" evidence="1">
    <location>
        <begin position="55"/>
        <end position="93"/>
    </location>
</feature>
<evidence type="ECO:0000259" key="2">
    <source>
        <dbReference type="Pfam" id="PF14420"/>
    </source>
</evidence>